<dbReference type="InterPro" id="IPR012337">
    <property type="entry name" value="RNaseH-like_sf"/>
</dbReference>
<dbReference type="Pfam" id="PF00075">
    <property type="entry name" value="RNase_H"/>
    <property type="match status" value="1"/>
</dbReference>
<dbReference type="Proteomes" id="UP000765509">
    <property type="component" value="Unassembled WGS sequence"/>
</dbReference>
<accession>A0A9Q3H488</accession>
<dbReference type="GO" id="GO:0003676">
    <property type="term" value="F:nucleic acid binding"/>
    <property type="evidence" value="ECO:0007669"/>
    <property type="project" value="InterPro"/>
</dbReference>
<evidence type="ECO:0000259" key="1">
    <source>
        <dbReference type="PROSITE" id="PS50879"/>
    </source>
</evidence>
<organism evidence="2 3">
    <name type="scientific">Austropuccinia psidii MF-1</name>
    <dbReference type="NCBI Taxonomy" id="1389203"/>
    <lineage>
        <taxon>Eukaryota</taxon>
        <taxon>Fungi</taxon>
        <taxon>Dikarya</taxon>
        <taxon>Basidiomycota</taxon>
        <taxon>Pucciniomycotina</taxon>
        <taxon>Pucciniomycetes</taxon>
        <taxon>Pucciniales</taxon>
        <taxon>Sphaerophragmiaceae</taxon>
        <taxon>Austropuccinia</taxon>
    </lineage>
</organism>
<feature type="domain" description="RNase H type-1" evidence="1">
    <location>
        <begin position="43"/>
        <end position="182"/>
    </location>
</feature>
<proteinExistence type="predicted"/>
<name>A0A9Q3H488_9BASI</name>
<dbReference type="GO" id="GO:0004523">
    <property type="term" value="F:RNA-DNA hybrid ribonuclease activity"/>
    <property type="evidence" value="ECO:0007669"/>
    <property type="project" value="InterPro"/>
</dbReference>
<dbReference type="OrthoDB" id="4368687at2759"/>
<evidence type="ECO:0000313" key="2">
    <source>
        <dbReference type="EMBL" id="MBW0488785.1"/>
    </source>
</evidence>
<sequence>MAANCAKEAEYMLFDVNMIRMCVKQTKEKAKELIASQLERLIEDRALTFFTDRSLILGKGGGAAVLLANDGTELSTYAGHINLLTNFNTELIALHLCIDMINTHIKNGSNPKGIAIFRGSKTAIESIALAQRSNPSQALIVKLHNKLKNWNPTCPVRLLWCPGHSNIPQNERVDQLAKEAAQTQQISAYTQQTISI</sequence>
<dbReference type="Gene3D" id="3.30.420.10">
    <property type="entry name" value="Ribonuclease H-like superfamily/Ribonuclease H"/>
    <property type="match status" value="1"/>
</dbReference>
<keyword evidence="3" id="KW-1185">Reference proteome</keyword>
<evidence type="ECO:0000313" key="3">
    <source>
        <dbReference type="Proteomes" id="UP000765509"/>
    </source>
</evidence>
<protein>
    <recommendedName>
        <fullName evidence="1">RNase H type-1 domain-containing protein</fullName>
    </recommendedName>
</protein>
<dbReference type="AlphaFoldDB" id="A0A9Q3H488"/>
<comment type="caution">
    <text evidence="2">The sequence shown here is derived from an EMBL/GenBank/DDBJ whole genome shotgun (WGS) entry which is preliminary data.</text>
</comment>
<dbReference type="InterPro" id="IPR036397">
    <property type="entry name" value="RNaseH_sf"/>
</dbReference>
<dbReference type="InterPro" id="IPR002156">
    <property type="entry name" value="RNaseH_domain"/>
</dbReference>
<gene>
    <name evidence="2" type="ORF">O181_028500</name>
</gene>
<dbReference type="EMBL" id="AVOT02009766">
    <property type="protein sequence ID" value="MBW0488785.1"/>
    <property type="molecule type" value="Genomic_DNA"/>
</dbReference>
<reference evidence="2" key="1">
    <citation type="submission" date="2021-03" db="EMBL/GenBank/DDBJ databases">
        <title>Draft genome sequence of rust myrtle Austropuccinia psidii MF-1, a brazilian biotype.</title>
        <authorList>
            <person name="Quecine M.C."/>
            <person name="Pachon D.M.R."/>
            <person name="Bonatelli M.L."/>
            <person name="Correr F.H."/>
            <person name="Franceschini L.M."/>
            <person name="Leite T.F."/>
            <person name="Margarido G.R.A."/>
            <person name="Almeida C.A."/>
            <person name="Ferrarezi J.A."/>
            <person name="Labate C.A."/>
        </authorList>
    </citation>
    <scope>NUCLEOTIDE SEQUENCE</scope>
    <source>
        <strain evidence="2">MF-1</strain>
    </source>
</reference>
<dbReference type="SUPFAM" id="SSF53098">
    <property type="entry name" value="Ribonuclease H-like"/>
    <property type="match status" value="1"/>
</dbReference>
<dbReference type="PROSITE" id="PS50879">
    <property type="entry name" value="RNASE_H_1"/>
    <property type="match status" value="1"/>
</dbReference>
<dbReference type="CDD" id="cd09276">
    <property type="entry name" value="Rnase_HI_RT_non_LTR"/>
    <property type="match status" value="1"/>
</dbReference>